<dbReference type="AlphaFoldDB" id="A0A1L9PJB8"/>
<dbReference type="RefSeq" id="XP_040667380.1">
    <property type="nucleotide sequence ID" value="XM_040815734.1"/>
</dbReference>
<sequence>MVILQGSTFKLTSIISQPCLGVGDPGSARNPQNAIGTRPPQSNPSPSLYFYTCRLTATWALSGRVLERQLLHGFKTGRANGVWGSRLGPADILRSALRCRRSLDIGPFTIAWGALNFDSQQGSPCHPLQESTCNSQGLSQFLSNSNRVVMAPRPSQHHGHLRSLQLMLSHL</sequence>
<accession>A0A1L9PJB8</accession>
<keyword evidence="2" id="KW-1185">Reference proteome</keyword>
<reference evidence="2" key="1">
    <citation type="journal article" date="2017" name="Genome Biol.">
        <title>Comparative genomics reveals high biological diversity and specific adaptations in the industrially and medically important fungal genus Aspergillus.</title>
        <authorList>
            <person name="de Vries R.P."/>
            <person name="Riley R."/>
            <person name="Wiebenga A."/>
            <person name="Aguilar-Osorio G."/>
            <person name="Amillis S."/>
            <person name="Uchima C.A."/>
            <person name="Anderluh G."/>
            <person name="Asadollahi M."/>
            <person name="Askin M."/>
            <person name="Barry K."/>
            <person name="Battaglia E."/>
            <person name="Bayram O."/>
            <person name="Benocci T."/>
            <person name="Braus-Stromeyer S.A."/>
            <person name="Caldana C."/>
            <person name="Canovas D."/>
            <person name="Cerqueira G.C."/>
            <person name="Chen F."/>
            <person name="Chen W."/>
            <person name="Choi C."/>
            <person name="Clum A."/>
            <person name="Dos Santos R.A."/>
            <person name="Damasio A.R."/>
            <person name="Diallinas G."/>
            <person name="Emri T."/>
            <person name="Fekete E."/>
            <person name="Flipphi M."/>
            <person name="Freyberg S."/>
            <person name="Gallo A."/>
            <person name="Gournas C."/>
            <person name="Habgood R."/>
            <person name="Hainaut M."/>
            <person name="Harispe M.L."/>
            <person name="Henrissat B."/>
            <person name="Hilden K.S."/>
            <person name="Hope R."/>
            <person name="Hossain A."/>
            <person name="Karabika E."/>
            <person name="Karaffa L."/>
            <person name="Karanyi Z."/>
            <person name="Krasevec N."/>
            <person name="Kuo A."/>
            <person name="Kusch H."/>
            <person name="LaButti K."/>
            <person name="Lagendijk E.L."/>
            <person name="Lapidus A."/>
            <person name="Levasseur A."/>
            <person name="Lindquist E."/>
            <person name="Lipzen A."/>
            <person name="Logrieco A.F."/>
            <person name="MacCabe A."/>
            <person name="Maekelae M.R."/>
            <person name="Malavazi I."/>
            <person name="Melin P."/>
            <person name="Meyer V."/>
            <person name="Mielnichuk N."/>
            <person name="Miskei M."/>
            <person name="Molnar A.P."/>
            <person name="Mule G."/>
            <person name="Ngan C.Y."/>
            <person name="Orejas M."/>
            <person name="Orosz E."/>
            <person name="Ouedraogo J.P."/>
            <person name="Overkamp K.M."/>
            <person name="Park H.-S."/>
            <person name="Perrone G."/>
            <person name="Piumi F."/>
            <person name="Punt P.J."/>
            <person name="Ram A.F."/>
            <person name="Ramon A."/>
            <person name="Rauscher S."/>
            <person name="Record E."/>
            <person name="Riano-Pachon D.M."/>
            <person name="Robert V."/>
            <person name="Roehrig J."/>
            <person name="Ruller R."/>
            <person name="Salamov A."/>
            <person name="Salih N.S."/>
            <person name="Samson R.A."/>
            <person name="Sandor E."/>
            <person name="Sanguinetti M."/>
            <person name="Schuetze T."/>
            <person name="Sepcic K."/>
            <person name="Shelest E."/>
            <person name="Sherlock G."/>
            <person name="Sophianopoulou V."/>
            <person name="Squina F.M."/>
            <person name="Sun H."/>
            <person name="Susca A."/>
            <person name="Todd R.B."/>
            <person name="Tsang A."/>
            <person name="Unkles S.E."/>
            <person name="van de Wiele N."/>
            <person name="van Rossen-Uffink D."/>
            <person name="Oliveira J.V."/>
            <person name="Vesth T.C."/>
            <person name="Visser J."/>
            <person name="Yu J.-H."/>
            <person name="Zhou M."/>
            <person name="Andersen M.R."/>
            <person name="Archer D.B."/>
            <person name="Baker S.E."/>
            <person name="Benoit I."/>
            <person name="Brakhage A.A."/>
            <person name="Braus G.H."/>
            <person name="Fischer R."/>
            <person name="Frisvad J.C."/>
            <person name="Goldman G.H."/>
            <person name="Houbraken J."/>
            <person name="Oakley B."/>
            <person name="Pocsi I."/>
            <person name="Scazzocchio C."/>
            <person name="Seiboth B."/>
            <person name="vanKuyk P.A."/>
            <person name="Wortman J."/>
            <person name="Dyer P.S."/>
            <person name="Grigoriev I.V."/>
        </authorList>
    </citation>
    <scope>NUCLEOTIDE SEQUENCE [LARGE SCALE GENOMIC DNA]</scope>
    <source>
        <strain evidence="2">CBS 583.65</strain>
    </source>
</reference>
<dbReference type="GeneID" id="63731245"/>
<protein>
    <submittedName>
        <fullName evidence="1">Uncharacterized protein</fullName>
    </submittedName>
</protein>
<dbReference type="EMBL" id="KV878128">
    <property type="protein sequence ID" value="OJJ01618.1"/>
    <property type="molecule type" value="Genomic_DNA"/>
</dbReference>
<proteinExistence type="predicted"/>
<name>A0A1L9PJB8_ASPVE</name>
<evidence type="ECO:0000313" key="2">
    <source>
        <dbReference type="Proteomes" id="UP000184073"/>
    </source>
</evidence>
<evidence type="ECO:0000313" key="1">
    <source>
        <dbReference type="EMBL" id="OJJ01618.1"/>
    </source>
</evidence>
<gene>
    <name evidence="1" type="ORF">ASPVEDRAFT_644899</name>
</gene>
<organism evidence="1 2">
    <name type="scientific">Aspergillus versicolor CBS 583.65</name>
    <dbReference type="NCBI Taxonomy" id="1036611"/>
    <lineage>
        <taxon>Eukaryota</taxon>
        <taxon>Fungi</taxon>
        <taxon>Dikarya</taxon>
        <taxon>Ascomycota</taxon>
        <taxon>Pezizomycotina</taxon>
        <taxon>Eurotiomycetes</taxon>
        <taxon>Eurotiomycetidae</taxon>
        <taxon>Eurotiales</taxon>
        <taxon>Aspergillaceae</taxon>
        <taxon>Aspergillus</taxon>
        <taxon>Aspergillus subgen. Nidulantes</taxon>
    </lineage>
</organism>
<dbReference type="Proteomes" id="UP000184073">
    <property type="component" value="Unassembled WGS sequence"/>
</dbReference>
<dbReference type="VEuPathDB" id="FungiDB:ASPVEDRAFT_644899"/>